<sequence length="219" mass="24577">EVQRTATSADIKKAYRKLALKWHPDKNPENLEEANKKFKEISEAYEVLIDEKKRRVYDQYGKEGLQMPGGKRRYKDDFDAHFSTTFLFRDPAEVFREFFASTVEDILGGSTRHSHPSSNSISTSFFGPLGVTHFGFSPLNNFYEGTSGNFTSINAFASFGGSSGGGAVKRTSTSTRFINGKKITTQKIYENGKEIIMSYENDELKSKTVNGVPQSITYS</sequence>
<evidence type="ECO:0000313" key="4">
    <source>
        <dbReference type="Proteomes" id="UP000250275"/>
    </source>
</evidence>
<dbReference type="OrthoDB" id="10250354at2759"/>
<dbReference type="InterPro" id="IPR043183">
    <property type="entry name" value="DNJB2/6-like"/>
</dbReference>
<dbReference type="GO" id="GO:0051082">
    <property type="term" value="F:unfolded protein binding"/>
    <property type="evidence" value="ECO:0007669"/>
    <property type="project" value="InterPro"/>
</dbReference>
<organism evidence="3 4">
    <name type="scientific">Eufriesea mexicana</name>
    <dbReference type="NCBI Taxonomy" id="516756"/>
    <lineage>
        <taxon>Eukaryota</taxon>
        <taxon>Metazoa</taxon>
        <taxon>Ecdysozoa</taxon>
        <taxon>Arthropoda</taxon>
        <taxon>Hexapoda</taxon>
        <taxon>Insecta</taxon>
        <taxon>Pterygota</taxon>
        <taxon>Neoptera</taxon>
        <taxon>Endopterygota</taxon>
        <taxon>Hymenoptera</taxon>
        <taxon>Apocrita</taxon>
        <taxon>Aculeata</taxon>
        <taxon>Apoidea</taxon>
        <taxon>Anthophila</taxon>
        <taxon>Apidae</taxon>
        <taxon>Eufriesea</taxon>
    </lineage>
</organism>
<dbReference type="SUPFAM" id="SSF46565">
    <property type="entry name" value="Chaperone J-domain"/>
    <property type="match status" value="1"/>
</dbReference>
<feature type="non-terminal residue" evidence="3">
    <location>
        <position position="1"/>
    </location>
</feature>
<dbReference type="Proteomes" id="UP000250275">
    <property type="component" value="Unassembled WGS sequence"/>
</dbReference>
<dbReference type="CDD" id="cd06257">
    <property type="entry name" value="DnaJ"/>
    <property type="match status" value="1"/>
</dbReference>
<feature type="domain" description="J" evidence="2">
    <location>
        <begin position="1"/>
        <end position="61"/>
    </location>
</feature>
<dbReference type="InterPro" id="IPR018253">
    <property type="entry name" value="DnaJ_domain_CS"/>
</dbReference>
<accession>A0A310SR44</accession>
<dbReference type="InterPro" id="IPR001623">
    <property type="entry name" value="DnaJ_domain"/>
</dbReference>
<dbReference type="Gene3D" id="1.10.287.110">
    <property type="entry name" value="DnaJ domain"/>
    <property type="match status" value="1"/>
</dbReference>
<dbReference type="PROSITE" id="PS00636">
    <property type="entry name" value="DNAJ_1"/>
    <property type="match status" value="1"/>
</dbReference>
<dbReference type="PRINTS" id="PR00625">
    <property type="entry name" value="JDOMAIN"/>
</dbReference>
<protein>
    <submittedName>
        <fullName evidence="3">DnaJ like protein subfamily B member 6</fullName>
    </submittedName>
</protein>
<dbReference type="PANTHER" id="PTHR45168">
    <property type="entry name" value="DNAJ HOMOLOG SUBFAMILY B MEMBER 2"/>
    <property type="match status" value="1"/>
</dbReference>
<feature type="non-terminal residue" evidence="3">
    <location>
        <position position="219"/>
    </location>
</feature>
<dbReference type="AlphaFoldDB" id="A0A310SR44"/>
<reference evidence="3 4" key="1">
    <citation type="submission" date="2015-07" db="EMBL/GenBank/DDBJ databases">
        <title>The genome of Eufriesea mexicana.</title>
        <authorList>
            <person name="Pan H."/>
            <person name="Kapheim K."/>
        </authorList>
    </citation>
    <scope>NUCLEOTIDE SEQUENCE [LARGE SCALE GENOMIC DNA]</scope>
    <source>
        <strain evidence="3">0111107269</strain>
        <tissue evidence="3">Whole body</tissue>
    </source>
</reference>
<keyword evidence="1" id="KW-0143">Chaperone</keyword>
<evidence type="ECO:0000313" key="3">
    <source>
        <dbReference type="EMBL" id="OAD57681.1"/>
    </source>
</evidence>
<dbReference type="GO" id="GO:0030544">
    <property type="term" value="F:Hsp70 protein binding"/>
    <property type="evidence" value="ECO:0007669"/>
    <property type="project" value="InterPro"/>
</dbReference>
<proteinExistence type="predicted"/>
<dbReference type="InterPro" id="IPR036869">
    <property type="entry name" value="J_dom_sf"/>
</dbReference>
<dbReference type="PANTHER" id="PTHR45168:SF3">
    <property type="entry name" value="DNAJ HEAT SHOCK PROTEIN FAMILY (HSP40) MEMBER B2"/>
    <property type="match status" value="1"/>
</dbReference>
<dbReference type="Pfam" id="PF00226">
    <property type="entry name" value="DnaJ"/>
    <property type="match status" value="1"/>
</dbReference>
<dbReference type="EMBL" id="KQ761389">
    <property type="protein sequence ID" value="OAD57681.1"/>
    <property type="molecule type" value="Genomic_DNA"/>
</dbReference>
<evidence type="ECO:0000259" key="2">
    <source>
        <dbReference type="PROSITE" id="PS50076"/>
    </source>
</evidence>
<dbReference type="PROSITE" id="PS50076">
    <property type="entry name" value="DNAJ_2"/>
    <property type="match status" value="1"/>
</dbReference>
<dbReference type="SMART" id="SM00271">
    <property type="entry name" value="DnaJ"/>
    <property type="match status" value="1"/>
</dbReference>
<keyword evidence="4" id="KW-1185">Reference proteome</keyword>
<name>A0A310SR44_9HYME</name>
<evidence type="ECO:0000256" key="1">
    <source>
        <dbReference type="ARBA" id="ARBA00023186"/>
    </source>
</evidence>
<gene>
    <name evidence="3" type="ORF">WN48_01669</name>
</gene>